<evidence type="ECO:0000313" key="1">
    <source>
        <dbReference type="EMBL" id="ALV40846.1"/>
    </source>
</evidence>
<organism evidence="1">
    <name type="scientific">Pseudarthrobacter sulfonivorans</name>
    <dbReference type="NCBI Taxonomy" id="121292"/>
    <lineage>
        <taxon>Bacteria</taxon>
        <taxon>Bacillati</taxon>
        <taxon>Actinomycetota</taxon>
        <taxon>Actinomycetes</taxon>
        <taxon>Micrococcales</taxon>
        <taxon>Micrococcaceae</taxon>
        <taxon>Pseudarthrobacter</taxon>
    </lineage>
</organism>
<dbReference type="STRING" id="121292.AU252_06435"/>
<proteinExistence type="predicted"/>
<gene>
    <name evidence="1" type="ORF">AU252_06435</name>
</gene>
<reference evidence="1 2" key="1">
    <citation type="submission" date="2015-12" db="EMBL/GenBank/DDBJ databases">
        <authorList>
            <person name="Shamseldin A."/>
            <person name="Moawad H."/>
            <person name="Abd El-Rahim W.M."/>
            <person name="Sadowsky M.J."/>
        </authorList>
    </citation>
    <scope>NUCLEOTIDE SEQUENCE [LARGE SCALE GENOMIC DNA]</scope>
    <source>
        <strain evidence="1 2">Ar51</strain>
    </source>
</reference>
<name>A0A0U3Q2M6_9MICC</name>
<dbReference type="InterPro" id="IPR028082">
    <property type="entry name" value="Peripla_BP_I"/>
</dbReference>
<dbReference type="RefSeq" id="WP_058930014.1">
    <property type="nucleotide sequence ID" value="NZ_CP013747.1"/>
</dbReference>
<protein>
    <recommendedName>
        <fullName evidence="3">Periplasmic binding protein domain-containing protein</fullName>
    </recommendedName>
</protein>
<dbReference type="AlphaFoldDB" id="A0A0U3Q2M6"/>
<dbReference type="EMBL" id="CP013747">
    <property type="protein sequence ID" value="ALV40846.1"/>
    <property type="molecule type" value="Genomic_DNA"/>
</dbReference>
<dbReference type="Proteomes" id="UP000065151">
    <property type="component" value="Chromosome"/>
</dbReference>
<evidence type="ECO:0000313" key="2">
    <source>
        <dbReference type="Proteomes" id="UP000065151"/>
    </source>
</evidence>
<evidence type="ECO:0008006" key="3">
    <source>
        <dbReference type="Google" id="ProtNLM"/>
    </source>
</evidence>
<dbReference type="SUPFAM" id="SSF53822">
    <property type="entry name" value="Periplasmic binding protein-like I"/>
    <property type="match status" value="1"/>
</dbReference>
<sequence length="74" mass="7725">MQAFAASNPDVDAIYSACGPPVLGAIEARKKSDPFKPGLLLVGFDALPDEANAILAGTETASIAQFPKKWAPPR</sequence>
<dbReference type="Gene3D" id="3.40.50.2300">
    <property type="match status" value="1"/>
</dbReference>
<accession>A0A0U3Q2M6</accession>
<dbReference type="KEGG" id="psul:AU252_06435"/>